<protein>
    <recommendedName>
        <fullName evidence="3 9">DNA repair protein RecN</fullName>
    </recommendedName>
    <alternativeName>
        <fullName evidence="8 9">Recombination protein N</fullName>
    </alternativeName>
</protein>
<evidence type="ECO:0000256" key="7">
    <source>
        <dbReference type="ARBA" id="ARBA00023204"/>
    </source>
</evidence>
<evidence type="ECO:0000256" key="5">
    <source>
        <dbReference type="ARBA" id="ARBA00022763"/>
    </source>
</evidence>
<accession>A0ABS1E2T7</accession>
<sequence length="560" mass="59777">MLKAIHIRDFAIVAELDLELGEGMNALTGETGAGKSILLDALGLCLGDRATADTVRPGAERAEISAVFELAPGSAAAQWLAEREMAAEEEVAIRRVVQAQGRSRGYINGVPVALRMLRELGELLVDIHGQHAHQSLLRPAAQRALLDAYAGAEGERGAVREAYQRLTAIDREIGELEGAGQGYEERLELLRHQVEELEAAEPSSEGIAALEAEHQRLAHADELIRTAHSQLQALSDDEGAAQAALGRAIRELGERRHLDAALGEAVDLLETALAHLEEGCQTLRGFADGLESDPQRLAELEQRIANLRDLARKHHVAVEALPQTLEQLRAERHRLENAGERLEQLRAERGEALAAYQRAAAALSSVRAAAGERLAAAVGELLGELGMAGAELIPAVEHDPDAQPGPEGLDRVELRVRTNPGQPAGPLSKVASGGELSRLGLAIQVATVAQSQGVATLVFDEADAGIGGAVAEVVGRLLSTLGQRYQVLCVTHLPQVAAQAAHHFQVHKAQGEAQTHARVAPLAEPERIEEIARMLGGLEITDHERGAARELLERGRGSRA</sequence>
<evidence type="ECO:0000259" key="11">
    <source>
        <dbReference type="Pfam" id="PF02463"/>
    </source>
</evidence>
<keyword evidence="6" id="KW-0067">ATP-binding</keyword>
<proteinExistence type="inferred from homology"/>
<evidence type="ECO:0000256" key="1">
    <source>
        <dbReference type="ARBA" id="ARBA00003618"/>
    </source>
</evidence>
<keyword evidence="10" id="KW-0175">Coiled coil</keyword>
<evidence type="ECO:0000256" key="9">
    <source>
        <dbReference type="PIRNR" id="PIRNR003128"/>
    </source>
</evidence>
<reference evidence="12 13" key="1">
    <citation type="journal article" date="2020" name="Microorganisms">
        <title>Osmotic Adaptation and Compatible Solute Biosynthesis of Phototrophic Bacteria as Revealed from Genome Analyses.</title>
        <authorList>
            <person name="Imhoff J.F."/>
            <person name="Rahn T."/>
            <person name="Kunzel S."/>
            <person name="Keller A."/>
            <person name="Neulinger S.C."/>
        </authorList>
    </citation>
    <scope>NUCLEOTIDE SEQUENCE [LARGE SCALE GENOMIC DNA]</scope>
    <source>
        <strain evidence="12 13">DSM 15116</strain>
    </source>
</reference>
<dbReference type="Pfam" id="PF02463">
    <property type="entry name" value="SMC_N"/>
    <property type="match status" value="1"/>
</dbReference>
<feature type="domain" description="RecF/RecN/SMC N-terminal" evidence="11">
    <location>
        <begin position="1"/>
        <end position="511"/>
    </location>
</feature>
<dbReference type="InterPro" id="IPR027417">
    <property type="entry name" value="P-loop_NTPase"/>
</dbReference>
<evidence type="ECO:0000256" key="2">
    <source>
        <dbReference type="ARBA" id="ARBA00009441"/>
    </source>
</evidence>
<evidence type="ECO:0000256" key="4">
    <source>
        <dbReference type="ARBA" id="ARBA00022741"/>
    </source>
</evidence>
<dbReference type="EMBL" id="NRSH01000003">
    <property type="protein sequence ID" value="MBK1725554.1"/>
    <property type="molecule type" value="Genomic_DNA"/>
</dbReference>
<dbReference type="CDD" id="cd03241">
    <property type="entry name" value="ABC_RecN"/>
    <property type="match status" value="2"/>
</dbReference>
<dbReference type="Gene3D" id="3.40.50.300">
    <property type="entry name" value="P-loop containing nucleotide triphosphate hydrolases"/>
    <property type="match status" value="2"/>
</dbReference>
<dbReference type="NCBIfam" id="TIGR00634">
    <property type="entry name" value="recN"/>
    <property type="match status" value="1"/>
</dbReference>
<dbReference type="Proteomes" id="UP000738126">
    <property type="component" value="Unassembled WGS sequence"/>
</dbReference>
<dbReference type="RefSeq" id="WP_200255799.1">
    <property type="nucleotide sequence ID" value="NZ_NRSH01000003.1"/>
</dbReference>
<keyword evidence="5 9" id="KW-0227">DNA damage</keyword>
<comment type="caution">
    <text evidence="12">The sequence shown here is derived from an EMBL/GenBank/DDBJ whole genome shotgun (WGS) entry which is preliminary data.</text>
</comment>
<keyword evidence="7 9" id="KW-0234">DNA repair</keyword>
<organism evidence="12 13">
    <name type="scientific">Halorhodospira neutriphila</name>
    <dbReference type="NCBI Taxonomy" id="168379"/>
    <lineage>
        <taxon>Bacteria</taxon>
        <taxon>Pseudomonadati</taxon>
        <taxon>Pseudomonadota</taxon>
        <taxon>Gammaproteobacteria</taxon>
        <taxon>Chromatiales</taxon>
        <taxon>Ectothiorhodospiraceae</taxon>
        <taxon>Halorhodospira</taxon>
    </lineage>
</organism>
<keyword evidence="4" id="KW-0547">Nucleotide-binding</keyword>
<dbReference type="NCBIfam" id="NF008121">
    <property type="entry name" value="PRK10869.1"/>
    <property type="match status" value="1"/>
</dbReference>
<feature type="coiled-coil region" evidence="10">
    <location>
        <begin position="297"/>
        <end position="362"/>
    </location>
</feature>
<evidence type="ECO:0000256" key="10">
    <source>
        <dbReference type="SAM" id="Coils"/>
    </source>
</evidence>
<evidence type="ECO:0000256" key="3">
    <source>
        <dbReference type="ARBA" id="ARBA00021315"/>
    </source>
</evidence>
<evidence type="ECO:0000313" key="12">
    <source>
        <dbReference type="EMBL" id="MBK1725554.1"/>
    </source>
</evidence>
<dbReference type="PANTHER" id="PTHR11059:SF0">
    <property type="entry name" value="DNA REPAIR PROTEIN RECN"/>
    <property type="match status" value="1"/>
</dbReference>
<dbReference type="InterPro" id="IPR004604">
    <property type="entry name" value="DNA_recomb/repair_RecN"/>
</dbReference>
<keyword evidence="13" id="KW-1185">Reference proteome</keyword>
<evidence type="ECO:0000256" key="6">
    <source>
        <dbReference type="ARBA" id="ARBA00022840"/>
    </source>
</evidence>
<dbReference type="PANTHER" id="PTHR11059">
    <property type="entry name" value="DNA REPAIR PROTEIN RECN"/>
    <property type="match status" value="1"/>
</dbReference>
<comment type="function">
    <text evidence="1 9">May be involved in recombinational repair of damaged DNA.</text>
</comment>
<comment type="similarity">
    <text evidence="2 9">Belongs to the RecN family.</text>
</comment>
<name>A0ABS1E2T7_9GAMM</name>
<dbReference type="InterPro" id="IPR003395">
    <property type="entry name" value="RecF/RecN/SMC_N"/>
</dbReference>
<evidence type="ECO:0000313" key="13">
    <source>
        <dbReference type="Proteomes" id="UP000738126"/>
    </source>
</evidence>
<gene>
    <name evidence="12" type="ORF">CKO13_00620</name>
</gene>
<evidence type="ECO:0000256" key="8">
    <source>
        <dbReference type="ARBA" id="ARBA00033408"/>
    </source>
</evidence>
<dbReference type="SUPFAM" id="SSF52540">
    <property type="entry name" value="P-loop containing nucleoside triphosphate hydrolases"/>
    <property type="match status" value="1"/>
</dbReference>
<dbReference type="PIRSF" id="PIRSF003128">
    <property type="entry name" value="RecN"/>
    <property type="match status" value="1"/>
</dbReference>